<evidence type="ECO:0000313" key="5">
    <source>
        <dbReference type="Proteomes" id="UP000308917"/>
    </source>
</evidence>
<sequence>MQERTPPHPPIHTRSLQPQDWPQWGLLYQQYAHFYEVPMTATIAEKTWAWLMNPQHPVEGIVALSETQQLMGLAHFRACPDPLIASDVGFLDDLYVLPERRGAGIGRALIQAVAAVARERHWPVVRWVTAKNNAQARRLYDQIAEETQWVTYDLEVTR</sequence>
<dbReference type="InterPro" id="IPR051016">
    <property type="entry name" value="Diverse_Substrate_AcTransf"/>
</dbReference>
<keyword evidence="2" id="KW-0012">Acyltransferase</keyword>
<organism evidence="4 5">
    <name type="scientific">Lampropedia puyangensis</name>
    <dbReference type="NCBI Taxonomy" id="1330072"/>
    <lineage>
        <taxon>Bacteria</taxon>
        <taxon>Pseudomonadati</taxon>
        <taxon>Pseudomonadota</taxon>
        <taxon>Betaproteobacteria</taxon>
        <taxon>Burkholderiales</taxon>
        <taxon>Comamonadaceae</taxon>
        <taxon>Lampropedia</taxon>
    </lineage>
</organism>
<comment type="caution">
    <text evidence="4">The sequence shown here is derived from an EMBL/GenBank/DDBJ whole genome shotgun (WGS) entry which is preliminary data.</text>
</comment>
<keyword evidence="1 4" id="KW-0808">Transferase</keyword>
<dbReference type="InterPro" id="IPR016181">
    <property type="entry name" value="Acyl_CoA_acyltransferase"/>
</dbReference>
<dbReference type="Proteomes" id="UP000308917">
    <property type="component" value="Unassembled WGS sequence"/>
</dbReference>
<dbReference type="PANTHER" id="PTHR10545">
    <property type="entry name" value="DIAMINE N-ACETYLTRANSFERASE"/>
    <property type="match status" value="1"/>
</dbReference>
<dbReference type="CDD" id="cd04301">
    <property type="entry name" value="NAT_SF"/>
    <property type="match status" value="1"/>
</dbReference>
<dbReference type="InterPro" id="IPR000182">
    <property type="entry name" value="GNAT_dom"/>
</dbReference>
<gene>
    <name evidence="4" type="ORF">E9531_00675</name>
</gene>
<name>A0A4S8FC03_9BURK</name>
<dbReference type="EMBL" id="STFG01000001">
    <property type="protein sequence ID" value="THU05100.1"/>
    <property type="molecule type" value="Genomic_DNA"/>
</dbReference>
<evidence type="ECO:0000259" key="3">
    <source>
        <dbReference type="PROSITE" id="PS51186"/>
    </source>
</evidence>
<reference evidence="4 5" key="1">
    <citation type="journal article" date="2015" name="Antonie Van Leeuwenhoek">
        <title>Lampropedia puyangensis sp. nov., isolated from symptomatic bark of Populus ? euramericana canker and emended description of Lampropedia hyalina (Ehrenberg 1832) Lee et al. 2004.</title>
        <authorList>
            <person name="Li Y."/>
            <person name="Wang T."/>
            <person name="Piao C.G."/>
            <person name="Wang L.F."/>
            <person name="Tian G.Z."/>
            <person name="Zhu T.H."/>
            <person name="Guo M.W."/>
        </authorList>
    </citation>
    <scope>NUCLEOTIDE SEQUENCE [LARGE SCALE GENOMIC DNA]</scope>
    <source>
        <strain evidence="4 5">2-bin</strain>
    </source>
</reference>
<accession>A0A4S8FC03</accession>
<dbReference type="PANTHER" id="PTHR10545:SF42">
    <property type="entry name" value="ACETYLTRANSFERASE"/>
    <property type="match status" value="1"/>
</dbReference>
<evidence type="ECO:0000313" key="4">
    <source>
        <dbReference type="EMBL" id="THU05100.1"/>
    </source>
</evidence>
<dbReference type="Pfam" id="PF00583">
    <property type="entry name" value="Acetyltransf_1"/>
    <property type="match status" value="1"/>
</dbReference>
<dbReference type="OrthoDB" id="5295305at2"/>
<feature type="domain" description="N-acetyltransferase" evidence="3">
    <location>
        <begin position="11"/>
        <end position="158"/>
    </location>
</feature>
<keyword evidence="5" id="KW-1185">Reference proteome</keyword>
<dbReference type="SUPFAM" id="SSF55729">
    <property type="entry name" value="Acyl-CoA N-acyltransferases (Nat)"/>
    <property type="match status" value="1"/>
</dbReference>
<proteinExistence type="predicted"/>
<evidence type="ECO:0000256" key="2">
    <source>
        <dbReference type="ARBA" id="ARBA00023315"/>
    </source>
</evidence>
<evidence type="ECO:0000256" key="1">
    <source>
        <dbReference type="ARBA" id="ARBA00022679"/>
    </source>
</evidence>
<dbReference type="PROSITE" id="PS51186">
    <property type="entry name" value="GNAT"/>
    <property type="match status" value="1"/>
</dbReference>
<dbReference type="AlphaFoldDB" id="A0A4S8FC03"/>
<dbReference type="Gene3D" id="3.40.630.30">
    <property type="match status" value="1"/>
</dbReference>
<dbReference type="GO" id="GO:0008080">
    <property type="term" value="F:N-acetyltransferase activity"/>
    <property type="evidence" value="ECO:0007669"/>
    <property type="project" value="TreeGrafter"/>
</dbReference>
<dbReference type="RefSeq" id="WP_136571812.1">
    <property type="nucleotide sequence ID" value="NZ_STFG01000001.1"/>
</dbReference>
<protein>
    <submittedName>
        <fullName evidence="4">GNAT family N-acetyltransferase</fullName>
    </submittedName>
</protein>